<protein>
    <submittedName>
        <fullName evidence="6">Uncharacterized protein</fullName>
    </submittedName>
</protein>
<feature type="transmembrane region" description="Helical" evidence="5">
    <location>
        <begin position="90"/>
        <end position="110"/>
    </location>
</feature>
<dbReference type="RefSeq" id="XP_066065895.1">
    <property type="nucleotide sequence ID" value="XM_066209798.1"/>
</dbReference>
<organism evidence="6 7">
    <name type="scientific">Cryptococcus depauperatus CBS 7841</name>
    <dbReference type="NCBI Taxonomy" id="1295531"/>
    <lineage>
        <taxon>Eukaryota</taxon>
        <taxon>Fungi</taxon>
        <taxon>Dikarya</taxon>
        <taxon>Basidiomycota</taxon>
        <taxon>Agaricomycotina</taxon>
        <taxon>Tremellomycetes</taxon>
        <taxon>Tremellales</taxon>
        <taxon>Cryptococcaceae</taxon>
        <taxon>Cryptococcus</taxon>
    </lineage>
</organism>
<evidence type="ECO:0000256" key="4">
    <source>
        <dbReference type="ARBA" id="ARBA00023136"/>
    </source>
</evidence>
<dbReference type="Gene3D" id="1.20.120.550">
    <property type="entry name" value="Membrane associated eicosanoid/glutathione metabolism-like domain"/>
    <property type="match status" value="1"/>
</dbReference>
<evidence type="ECO:0000256" key="5">
    <source>
        <dbReference type="SAM" id="Phobius"/>
    </source>
</evidence>
<reference evidence="6" key="1">
    <citation type="submission" date="2016-06" db="EMBL/GenBank/DDBJ databases">
        <authorList>
            <person name="Cuomo C."/>
            <person name="Litvintseva A."/>
            <person name="Heitman J."/>
            <person name="Chen Y."/>
            <person name="Sun S."/>
            <person name="Springer D."/>
            <person name="Dromer F."/>
            <person name="Young S."/>
            <person name="Zeng Q."/>
            <person name="Chapman S."/>
            <person name="Gujja S."/>
            <person name="Saif S."/>
            <person name="Birren B."/>
        </authorList>
    </citation>
    <scope>NUCLEOTIDE SEQUENCE</scope>
    <source>
        <strain evidence="6">CBS 7841</strain>
    </source>
</reference>
<dbReference type="InterPro" id="IPR023352">
    <property type="entry name" value="MAPEG-like_dom_sf"/>
</dbReference>
<evidence type="ECO:0000256" key="2">
    <source>
        <dbReference type="ARBA" id="ARBA00022692"/>
    </source>
</evidence>
<dbReference type="Pfam" id="PF01124">
    <property type="entry name" value="MAPEG"/>
    <property type="match status" value="1"/>
</dbReference>
<keyword evidence="4 5" id="KW-0472">Membrane</keyword>
<dbReference type="Proteomes" id="UP000094043">
    <property type="component" value="Chromosome 1"/>
</dbReference>
<gene>
    <name evidence="6" type="ORF">L203_100339</name>
</gene>
<dbReference type="EMBL" id="CP143784">
    <property type="protein sequence ID" value="WVN85194.1"/>
    <property type="molecule type" value="Genomic_DNA"/>
</dbReference>
<dbReference type="AlphaFoldDB" id="A0AAJ8JMW1"/>
<evidence type="ECO:0000256" key="3">
    <source>
        <dbReference type="ARBA" id="ARBA00022989"/>
    </source>
</evidence>
<evidence type="ECO:0000313" key="6">
    <source>
        <dbReference type="EMBL" id="WVN85194.1"/>
    </source>
</evidence>
<dbReference type="PANTHER" id="PTHR35371">
    <property type="entry name" value="INNER MEMBRANE PROTEIN"/>
    <property type="match status" value="1"/>
</dbReference>
<dbReference type="GO" id="GO:0016020">
    <property type="term" value="C:membrane"/>
    <property type="evidence" value="ECO:0007669"/>
    <property type="project" value="UniProtKB-SubCell"/>
</dbReference>
<reference evidence="6" key="2">
    <citation type="journal article" date="2022" name="Elife">
        <title>Obligate sexual reproduction of a homothallic fungus closely related to the Cryptococcus pathogenic species complex.</title>
        <authorList>
            <person name="Passer A.R."/>
            <person name="Clancey S.A."/>
            <person name="Shea T."/>
            <person name="David-Palma M."/>
            <person name="Averette A.F."/>
            <person name="Boekhout T."/>
            <person name="Porcel B.M."/>
            <person name="Nowrousian M."/>
            <person name="Cuomo C.A."/>
            <person name="Sun S."/>
            <person name="Heitman J."/>
            <person name="Coelho M.A."/>
        </authorList>
    </citation>
    <scope>NUCLEOTIDE SEQUENCE</scope>
    <source>
        <strain evidence="6">CBS 7841</strain>
    </source>
</reference>
<dbReference type="KEGG" id="cdep:91084555"/>
<comment type="subcellular location">
    <subcellularLocation>
        <location evidence="1">Membrane</location>
    </subcellularLocation>
</comment>
<keyword evidence="3 5" id="KW-1133">Transmembrane helix</keyword>
<dbReference type="PANTHER" id="PTHR35371:SF1">
    <property type="entry name" value="BLR7753 PROTEIN"/>
    <property type="match status" value="1"/>
</dbReference>
<keyword evidence="2 5" id="KW-0812">Transmembrane</keyword>
<evidence type="ECO:0000313" key="7">
    <source>
        <dbReference type="Proteomes" id="UP000094043"/>
    </source>
</evidence>
<dbReference type="InterPro" id="IPR001129">
    <property type="entry name" value="Membr-assoc_MAPEG"/>
</dbReference>
<evidence type="ECO:0000256" key="1">
    <source>
        <dbReference type="ARBA" id="ARBA00004370"/>
    </source>
</evidence>
<sequence>MINLSYYIIPLVHLQTLFASLRGPALQLGFRNNVSPRQILEEMEKSGKVKPHTLAKLRRRQAAHENCFENEPIFIGAVVAGNAVGLSTRFMNIMSILYFVFRCLYIYLYLKTTSQKTSYLRSVIYWFSSFCYLMTFIKCGLKLNSII</sequence>
<proteinExistence type="predicted"/>
<keyword evidence="7" id="KW-1185">Reference proteome</keyword>
<feature type="transmembrane region" description="Helical" evidence="5">
    <location>
        <begin position="122"/>
        <end position="141"/>
    </location>
</feature>
<reference evidence="6" key="3">
    <citation type="submission" date="2024-01" db="EMBL/GenBank/DDBJ databases">
        <authorList>
            <person name="Coelho M.A."/>
            <person name="David-Palma M."/>
            <person name="Shea T."/>
            <person name="Sun S."/>
            <person name="Cuomo C.A."/>
            <person name="Heitman J."/>
        </authorList>
    </citation>
    <scope>NUCLEOTIDE SEQUENCE</scope>
    <source>
        <strain evidence="6">CBS 7841</strain>
    </source>
</reference>
<dbReference type="GeneID" id="91084555"/>
<dbReference type="SUPFAM" id="SSF161084">
    <property type="entry name" value="MAPEG domain-like"/>
    <property type="match status" value="1"/>
</dbReference>
<name>A0AAJ8JMW1_9TREE</name>
<accession>A0AAJ8JMW1</accession>